<evidence type="ECO:0000313" key="2">
    <source>
        <dbReference type="EMBL" id="CEI74126.1"/>
    </source>
</evidence>
<evidence type="ECO:0000313" key="3">
    <source>
        <dbReference type="Proteomes" id="UP000245695"/>
    </source>
</evidence>
<feature type="transmembrane region" description="Helical" evidence="1">
    <location>
        <begin position="12"/>
        <end position="32"/>
    </location>
</feature>
<dbReference type="EMBL" id="LN650648">
    <property type="protein sequence ID" value="CEI74126.1"/>
    <property type="molecule type" value="Genomic_DNA"/>
</dbReference>
<keyword evidence="1" id="KW-0812">Transmembrane</keyword>
<sequence>MLRWELKKIVKNKTSIIALILMGLLFIQIGFVKPMLETENEYFDESKNEYIVDKRPGDVIAQEKLDNKVNEIKSIANKNTHGLKDENEKQISKMSKEKLSKDNGEKYKDVTFYQVFENRATFPLATLLIVAIIVTLSSNLYTDERLSNVDTIILSSKNKYKALNSKLLISIILPIIVYAIYLIATFIATYIQYGAPVNGGLQAYRISNIASLVREMSIVQYIASEIGVISLVFIAISIFSALFSFITKNSIQSISCSILFIAMGKILVFFKFLPYELMLIIHQCSFIDILSKNSFIPTAYMGQIKLFSMNFDLVITCLSTLGLIIVSGILLNVYVFKKVLNR</sequence>
<dbReference type="PANTHER" id="PTHR37305">
    <property type="entry name" value="INTEGRAL MEMBRANE PROTEIN-RELATED"/>
    <property type="match status" value="1"/>
</dbReference>
<feature type="transmembrane region" description="Helical" evidence="1">
    <location>
        <begin position="313"/>
        <end position="336"/>
    </location>
</feature>
<keyword evidence="1" id="KW-0472">Membrane</keyword>
<keyword evidence="1" id="KW-1133">Transmembrane helix</keyword>
<feature type="transmembrane region" description="Helical" evidence="1">
    <location>
        <begin position="167"/>
        <end position="191"/>
    </location>
</feature>
<accession>A0A2P2BUU5</accession>
<name>A0A2P2BUU5_9FIRM</name>
<organism evidence="2 3">
    <name type="scientific">Romboutsia hominis</name>
    <dbReference type="NCBI Taxonomy" id="1507512"/>
    <lineage>
        <taxon>Bacteria</taxon>
        <taxon>Bacillati</taxon>
        <taxon>Bacillota</taxon>
        <taxon>Clostridia</taxon>
        <taxon>Peptostreptococcales</taxon>
        <taxon>Peptostreptococcaceae</taxon>
        <taxon>Romboutsia</taxon>
    </lineage>
</organism>
<keyword evidence="3" id="KW-1185">Reference proteome</keyword>
<proteinExistence type="predicted"/>
<evidence type="ECO:0000256" key="1">
    <source>
        <dbReference type="SAM" id="Phobius"/>
    </source>
</evidence>
<protein>
    <submittedName>
        <fullName evidence="2">ABC-2 family transporter protein</fullName>
    </submittedName>
</protein>
<dbReference type="Proteomes" id="UP000245695">
    <property type="component" value="Chromosome 1"/>
</dbReference>
<feature type="transmembrane region" description="Helical" evidence="1">
    <location>
        <begin position="226"/>
        <end position="246"/>
    </location>
</feature>
<gene>
    <name evidence="2" type="ORF">FRIFI_2605</name>
</gene>
<dbReference type="RefSeq" id="WP_166506068.1">
    <property type="nucleotide sequence ID" value="NZ_JAKNTL010000002.1"/>
</dbReference>
<dbReference type="KEGG" id="rhom:FRIFI_2605"/>
<feature type="transmembrane region" description="Helical" evidence="1">
    <location>
        <begin position="120"/>
        <end position="141"/>
    </location>
</feature>
<dbReference type="PANTHER" id="PTHR37305:SF1">
    <property type="entry name" value="MEMBRANE PROTEIN"/>
    <property type="match status" value="1"/>
</dbReference>
<reference evidence="2 3" key="1">
    <citation type="submission" date="2014-09" db="EMBL/GenBank/DDBJ databases">
        <authorList>
            <person name="Hornung B.V."/>
        </authorList>
    </citation>
    <scope>NUCLEOTIDE SEQUENCE [LARGE SCALE GENOMIC DNA]</scope>
    <source>
        <strain evidence="2 3">FRIFI</strain>
    </source>
</reference>
<dbReference type="AlphaFoldDB" id="A0A2P2BUU5"/>
<feature type="transmembrane region" description="Helical" evidence="1">
    <location>
        <begin position="253"/>
        <end position="273"/>
    </location>
</feature>